<evidence type="ECO:0000313" key="2">
    <source>
        <dbReference type="Proteomes" id="UP001165064"/>
    </source>
</evidence>
<keyword evidence="2" id="KW-1185">Reference proteome</keyword>
<name>A0ACB5TXU6_AMBMO</name>
<proteinExistence type="predicted"/>
<protein>
    <submittedName>
        <fullName evidence="1">Unnamed protein product</fullName>
    </submittedName>
</protein>
<evidence type="ECO:0000313" key="1">
    <source>
        <dbReference type="EMBL" id="GME96868.1"/>
    </source>
</evidence>
<dbReference type="Proteomes" id="UP001165064">
    <property type="component" value="Unassembled WGS sequence"/>
</dbReference>
<gene>
    <name evidence="1" type="ORF">Amon02_001010600</name>
</gene>
<sequence>MVSSRSIPEMMMDLIRLSSANGNGQNNDNHKYKLNWIINDMAQLDLVRENLEWLCKKGIPVDVYYTRYQSQDSSTDNSEQGGTKEQLQAFKKVEQTEQAEECTHCCGGNAGESTDAESQKEQLDNTVSRSSSEHTKSHQLLNIKYGKPTMDELLPKDEQVKRRVYVCAPVGLLKAVREHAGDLDELVVENHTW</sequence>
<accession>A0ACB5TXU6</accession>
<comment type="caution">
    <text evidence="1">The sequence shown here is derived from an EMBL/GenBank/DDBJ whole genome shotgun (WGS) entry which is preliminary data.</text>
</comment>
<organism evidence="1 2">
    <name type="scientific">Ambrosiozyma monospora</name>
    <name type="common">Yeast</name>
    <name type="synonym">Endomycopsis monosporus</name>
    <dbReference type="NCBI Taxonomy" id="43982"/>
    <lineage>
        <taxon>Eukaryota</taxon>
        <taxon>Fungi</taxon>
        <taxon>Dikarya</taxon>
        <taxon>Ascomycota</taxon>
        <taxon>Saccharomycotina</taxon>
        <taxon>Pichiomycetes</taxon>
        <taxon>Pichiales</taxon>
        <taxon>Pichiaceae</taxon>
        <taxon>Ambrosiozyma</taxon>
    </lineage>
</organism>
<reference evidence="1" key="1">
    <citation type="submission" date="2023-04" db="EMBL/GenBank/DDBJ databases">
        <title>Ambrosiozyma monospora NBRC 10751.</title>
        <authorList>
            <person name="Ichikawa N."/>
            <person name="Sato H."/>
            <person name="Tonouchi N."/>
        </authorList>
    </citation>
    <scope>NUCLEOTIDE SEQUENCE</scope>
    <source>
        <strain evidence="1">NBRC 10751</strain>
    </source>
</reference>
<dbReference type="EMBL" id="BSXS01009908">
    <property type="protein sequence ID" value="GME96868.1"/>
    <property type="molecule type" value="Genomic_DNA"/>
</dbReference>